<sequence length="296" mass="32882">MSLVLSSGVLPLRALAAAPLSSLASRLSSHLRPPMTHPICQQKRWQGRMPVMAESSHGEPETVVIKPQGNIRVVISEDTLESPEGAKLAPQVAVVSPRTVNIDVSESTEGTMEHLEGGEIKTDDEAPQGVPARHRQVYPNFGESSIGEVEVPEDFEGLTMGKRTLPDKYIDPMSACVLSYIRERHPEWTINPTGKSDGGFVMCQEMQTSHGKADVCIETSYDYEAHEHWLQVSTPTMTEKVIVMNSLYMNFSQADYLKELPDKVDRIMARARGHQDEMGSVDQHDPEKLQAQKLKH</sequence>
<keyword evidence="2" id="KW-0732">Signal</keyword>
<accession>A0A0G4FL30</accession>
<keyword evidence="4" id="KW-1185">Reference proteome</keyword>
<dbReference type="EMBL" id="CDMY01000456">
    <property type="protein sequence ID" value="CEM14530.1"/>
    <property type="molecule type" value="Genomic_DNA"/>
</dbReference>
<gene>
    <name evidence="3" type="ORF">Vbra_21362</name>
</gene>
<feature type="chain" id="PRO_5005189435" evidence="2">
    <location>
        <begin position="17"/>
        <end position="296"/>
    </location>
</feature>
<evidence type="ECO:0000256" key="2">
    <source>
        <dbReference type="SAM" id="SignalP"/>
    </source>
</evidence>
<proteinExistence type="predicted"/>
<evidence type="ECO:0000313" key="4">
    <source>
        <dbReference type="Proteomes" id="UP000041254"/>
    </source>
</evidence>
<organism evidence="3 4">
    <name type="scientific">Vitrella brassicaformis (strain CCMP3155)</name>
    <dbReference type="NCBI Taxonomy" id="1169540"/>
    <lineage>
        <taxon>Eukaryota</taxon>
        <taxon>Sar</taxon>
        <taxon>Alveolata</taxon>
        <taxon>Colpodellida</taxon>
        <taxon>Vitrellaceae</taxon>
        <taxon>Vitrella</taxon>
    </lineage>
</organism>
<dbReference type="Proteomes" id="UP000041254">
    <property type="component" value="Unassembled WGS sequence"/>
</dbReference>
<protein>
    <submittedName>
        <fullName evidence="3">Uncharacterized protein</fullName>
    </submittedName>
</protein>
<dbReference type="InParanoid" id="A0A0G4FL30"/>
<feature type="region of interest" description="Disordered" evidence="1">
    <location>
        <begin position="273"/>
        <end position="296"/>
    </location>
</feature>
<feature type="signal peptide" evidence="2">
    <location>
        <begin position="1"/>
        <end position="16"/>
    </location>
</feature>
<feature type="compositionally biased region" description="Basic and acidic residues" evidence="1">
    <location>
        <begin position="273"/>
        <end position="290"/>
    </location>
</feature>
<dbReference type="AlphaFoldDB" id="A0A0G4FL30"/>
<reference evidence="3 4" key="1">
    <citation type="submission" date="2014-11" db="EMBL/GenBank/DDBJ databases">
        <authorList>
            <person name="Zhu J."/>
            <person name="Qi W."/>
            <person name="Song R."/>
        </authorList>
    </citation>
    <scope>NUCLEOTIDE SEQUENCE [LARGE SCALE GENOMIC DNA]</scope>
</reference>
<dbReference type="VEuPathDB" id="CryptoDB:Vbra_21362"/>
<evidence type="ECO:0000313" key="3">
    <source>
        <dbReference type="EMBL" id="CEM14530.1"/>
    </source>
</evidence>
<evidence type="ECO:0000256" key="1">
    <source>
        <dbReference type="SAM" id="MobiDB-lite"/>
    </source>
</evidence>
<name>A0A0G4FL30_VITBC</name>